<evidence type="ECO:0000313" key="3">
    <source>
        <dbReference type="Proteomes" id="UP000007239"/>
    </source>
</evidence>
<dbReference type="AlphaFoldDB" id="F6BIJ5"/>
<dbReference type="InterPro" id="IPR030986">
    <property type="entry name" value="AbiA"/>
</dbReference>
<dbReference type="InterPro" id="IPR041026">
    <property type="entry name" value="HEPN_AbiA_CTD"/>
</dbReference>
<dbReference type="HOGENOM" id="CLU_863144_0_0_9"/>
<dbReference type="KEGG" id="txy:Thexy_1768"/>
<evidence type="ECO:0000313" key="2">
    <source>
        <dbReference type="EMBL" id="AEF17794.1"/>
    </source>
</evidence>
<sequence length="322" mass="37946">MKKSLYDEYFNGIKFEIEELANDNVITFLNNIESALLYGDITVDDYNEIIKKSFLIEDVEFTPQEIFNYFIFEKSNVFQNKEVIETINRIICKNISFISLDPKRLTIMILNTKSDMAIKAFLNQLFNRHRAKKWNSYDTTIAINYLIQRGFKHRDLLDVIKLYCTDLYNYYVYFCKNSFISSLNDVDTNKFCNAIKPDHKTYYLYIMYLFEEQKGNMISAFAFFKNYFDRVTAHIAFASHYDDSRKPNYKLFYKESEHKKFYNSINGGAEIIHNAHVLRNSNPLSHSSAELVENNNSTGELKQFIKDMKGLIISICKEKGLI</sequence>
<dbReference type="Proteomes" id="UP000007239">
    <property type="component" value="Chromosome"/>
</dbReference>
<organism evidence="2 3">
    <name type="scientific">Thermoanaerobacterium xylanolyticum (strain ATCC 49914 / DSM 7097 / LX-11)</name>
    <dbReference type="NCBI Taxonomy" id="858215"/>
    <lineage>
        <taxon>Bacteria</taxon>
        <taxon>Bacillati</taxon>
        <taxon>Bacillota</taxon>
        <taxon>Clostridia</taxon>
        <taxon>Thermoanaerobacterales</taxon>
        <taxon>Thermoanaerobacteraceae</taxon>
        <taxon>Thermoanaerobacterium</taxon>
    </lineage>
</organism>
<proteinExistence type="predicted"/>
<keyword evidence="3" id="KW-1185">Reference proteome</keyword>
<name>F6BIJ5_THEXL</name>
<feature type="domain" description="HEPN like Abia C-terminal" evidence="1">
    <location>
        <begin position="190"/>
        <end position="313"/>
    </location>
</feature>
<protein>
    <recommendedName>
        <fullName evidence="1">HEPN like Abia C-terminal domain-containing protein</fullName>
    </recommendedName>
</protein>
<dbReference type="NCBIfam" id="TIGR04499">
    <property type="entry name" value="abortive_AbiA"/>
    <property type="match status" value="1"/>
</dbReference>
<dbReference type="eggNOG" id="ENOG502ZB3V">
    <property type="taxonomic scope" value="Bacteria"/>
</dbReference>
<reference evidence="2" key="1">
    <citation type="submission" date="2011-05" db="EMBL/GenBank/DDBJ databases">
        <title>Complete sequence of Thermoanaerobacterium xylanolyticum LX-11.</title>
        <authorList>
            <consortium name="US DOE Joint Genome Institute"/>
            <person name="Lucas S."/>
            <person name="Han J."/>
            <person name="Lapidus A."/>
            <person name="Cheng J.-F."/>
            <person name="Goodwin L."/>
            <person name="Pitluck S."/>
            <person name="Peters L."/>
            <person name="Mikhailova N."/>
            <person name="Lu M."/>
            <person name="Han C."/>
            <person name="Tapia R."/>
            <person name="Land M."/>
            <person name="Hauser L."/>
            <person name="Kyrpides N."/>
            <person name="Ivanova N."/>
            <person name="Pagani I."/>
            <person name="Hemme C."/>
            <person name="Woyke T."/>
        </authorList>
    </citation>
    <scope>NUCLEOTIDE SEQUENCE</scope>
    <source>
        <strain evidence="2">LX-11</strain>
    </source>
</reference>
<dbReference type="Pfam" id="PF18732">
    <property type="entry name" value="HEPN_AbiA_CTD"/>
    <property type="match status" value="1"/>
</dbReference>
<evidence type="ECO:0000259" key="1">
    <source>
        <dbReference type="Pfam" id="PF18732"/>
    </source>
</evidence>
<accession>F6BIJ5</accession>
<dbReference type="EMBL" id="CP002739">
    <property type="protein sequence ID" value="AEF17794.1"/>
    <property type="molecule type" value="Genomic_DNA"/>
</dbReference>
<gene>
    <name evidence="2" type="ordered locus">Thexy_1768</name>
</gene>